<sequence>MPRSPALVTTKRLQALPSLERRDRPGTKTQRTKTSRETMTQMNDHRMDLSMSHLPVNHEAWSQSMYTMYEEDSNSSFSSMGMSVQSATPNESEDNDPDEDKQCTVCGDRANGYHFHVLTCEGCKGFFRRSISKGLQFTCPFTRTCPITKSKRRRCQACRLQKCLDVGMRKDMIMTEEALVMRRELRKKKKQERLRKARQLTEVRSLTEEQKQLIATLTEAQTKHFDSSFSQFVNYRTQYRIKTFCFEDTPASTPSSSPLNGMSPASEQHQPVCLEKFSYGHQMTESDPEPGVIPHFADLSTYMIQQVIKFAKAIPAFRSLAIEDQISLLKGSTTEVCHIQFNTVFNLETKQWEIGKATFSIEDGAVSGFQKLYLEPLLKFHIVLRKLKLHPSEYVLMEALALLSPDRPGIVQRDIIDEMQEKTALALKSYIDYHHAQPEGRFLYPKLLSLLAELRSLNEASTRQMLHIQDLDADAMTPLMKEFFS</sequence>
<accession>A0A8C5N1R4</accession>
<dbReference type="PRINTS" id="PR00047">
    <property type="entry name" value="STROIDFINGER"/>
</dbReference>
<evidence type="ECO:0000256" key="16">
    <source>
        <dbReference type="ARBA" id="ARBA00043125"/>
    </source>
</evidence>
<dbReference type="GO" id="GO:0005634">
    <property type="term" value="C:nucleus"/>
    <property type="evidence" value="ECO:0007669"/>
    <property type="project" value="UniProtKB-SubCell"/>
</dbReference>
<evidence type="ECO:0000259" key="20">
    <source>
        <dbReference type="PROSITE" id="PS51843"/>
    </source>
</evidence>
<dbReference type="SMART" id="SM00430">
    <property type="entry name" value="HOLI"/>
    <property type="match status" value="1"/>
</dbReference>
<dbReference type="SUPFAM" id="SSF48508">
    <property type="entry name" value="Nuclear receptor ligand-binding domain"/>
    <property type="match status" value="1"/>
</dbReference>
<dbReference type="GO" id="GO:0000978">
    <property type="term" value="F:RNA polymerase II cis-regulatory region sequence-specific DNA binding"/>
    <property type="evidence" value="ECO:0007669"/>
    <property type="project" value="TreeGrafter"/>
</dbReference>
<dbReference type="Gene3D" id="3.30.50.10">
    <property type="entry name" value="Erythroid Transcription Factor GATA-1, subunit A"/>
    <property type="match status" value="1"/>
</dbReference>
<keyword evidence="10 17" id="KW-0804">Transcription</keyword>
<comment type="function">
    <text evidence="14">Binds and transactivates the retinoic acid response elements that control expression of the retinoic acid receptor beta 2 and alcohol dehydrogenase 3 genes. Transactivates both the phenobarbital responsive element module of the human CYP2B6 gene and the CYP3A4 xenobiotic response element.</text>
</comment>
<feature type="region of interest" description="Disordered" evidence="18">
    <location>
        <begin position="1"/>
        <end position="39"/>
    </location>
</feature>
<keyword evidence="5 17" id="KW-0863">Zinc-finger</keyword>
<evidence type="ECO:0000256" key="15">
    <source>
        <dbReference type="ARBA" id="ARBA00040912"/>
    </source>
</evidence>
<dbReference type="SMART" id="SM00399">
    <property type="entry name" value="ZnF_C4"/>
    <property type="match status" value="1"/>
</dbReference>
<feature type="domain" description="Nuclear receptor" evidence="19">
    <location>
        <begin position="100"/>
        <end position="175"/>
    </location>
</feature>
<dbReference type="GO" id="GO:0005856">
    <property type="term" value="C:cytoskeleton"/>
    <property type="evidence" value="ECO:0007669"/>
    <property type="project" value="UniProtKB-SubCell"/>
</dbReference>
<dbReference type="OrthoDB" id="6355676at2759"/>
<dbReference type="InterPro" id="IPR000536">
    <property type="entry name" value="Nucl_hrmn_rcpt_lig-bd"/>
</dbReference>
<dbReference type="Ensembl" id="ENSLLET00000022289.1">
    <property type="protein sequence ID" value="ENSLLEP00000021460.1"/>
    <property type="gene ID" value="ENSLLEG00000013603.1"/>
</dbReference>
<comment type="subcellular location">
    <subcellularLocation>
        <location evidence="1">Cytoplasm</location>
        <location evidence="1">Cytoskeleton</location>
    </subcellularLocation>
    <subcellularLocation>
        <location evidence="17">Nucleus</location>
    </subcellularLocation>
</comment>
<keyword evidence="3" id="KW-0597">Phosphoprotein</keyword>
<keyword evidence="22" id="KW-1185">Reference proteome</keyword>
<keyword evidence="11 17" id="KW-0675">Receptor</keyword>
<evidence type="ECO:0000256" key="9">
    <source>
        <dbReference type="ARBA" id="ARBA00023159"/>
    </source>
</evidence>
<evidence type="ECO:0000256" key="7">
    <source>
        <dbReference type="ARBA" id="ARBA00023015"/>
    </source>
</evidence>
<evidence type="ECO:0000256" key="13">
    <source>
        <dbReference type="ARBA" id="ARBA00023242"/>
    </source>
</evidence>
<keyword evidence="4 17" id="KW-0479">Metal-binding</keyword>
<evidence type="ECO:0000256" key="10">
    <source>
        <dbReference type="ARBA" id="ARBA00023163"/>
    </source>
</evidence>
<dbReference type="SUPFAM" id="SSF57716">
    <property type="entry name" value="Glucocorticoid receptor-like (DNA-binding domain)"/>
    <property type="match status" value="1"/>
</dbReference>
<keyword evidence="9" id="KW-0010">Activator</keyword>
<dbReference type="AlphaFoldDB" id="A0A8C5N1R4"/>
<evidence type="ECO:0000256" key="2">
    <source>
        <dbReference type="ARBA" id="ARBA00022490"/>
    </source>
</evidence>
<dbReference type="InterPro" id="IPR035500">
    <property type="entry name" value="NHR-like_dom_sf"/>
</dbReference>
<dbReference type="Gene3D" id="1.10.565.10">
    <property type="entry name" value="Retinoid X Receptor"/>
    <property type="match status" value="1"/>
</dbReference>
<dbReference type="InterPro" id="IPR001723">
    <property type="entry name" value="Nuclear_hrmn_rcpt"/>
</dbReference>
<evidence type="ECO:0000256" key="6">
    <source>
        <dbReference type="ARBA" id="ARBA00022833"/>
    </source>
</evidence>
<dbReference type="Proteomes" id="UP000694569">
    <property type="component" value="Unplaced"/>
</dbReference>
<evidence type="ECO:0000256" key="11">
    <source>
        <dbReference type="ARBA" id="ARBA00023170"/>
    </source>
</evidence>
<dbReference type="PANTHER" id="PTHR24082:SF231">
    <property type="entry name" value="NUCLEAR RECEPTOR SUBFAMILY 1 GROUP I MEMBER 3"/>
    <property type="match status" value="1"/>
</dbReference>
<evidence type="ECO:0000313" key="21">
    <source>
        <dbReference type="Ensembl" id="ENSLLEP00000021460.1"/>
    </source>
</evidence>
<evidence type="ECO:0000313" key="22">
    <source>
        <dbReference type="Proteomes" id="UP000694569"/>
    </source>
</evidence>
<dbReference type="FunFam" id="3.30.50.10:FF:000044">
    <property type="entry name" value="retinoic acid receptor beta isoform X4"/>
    <property type="match status" value="1"/>
</dbReference>
<feature type="compositionally biased region" description="Low complexity" evidence="18">
    <location>
        <begin position="77"/>
        <end position="90"/>
    </location>
</feature>
<evidence type="ECO:0000256" key="8">
    <source>
        <dbReference type="ARBA" id="ARBA00023125"/>
    </source>
</evidence>
<dbReference type="InterPro" id="IPR001628">
    <property type="entry name" value="Znf_hrmn_rcpt"/>
</dbReference>
<evidence type="ECO:0000256" key="4">
    <source>
        <dbReference type="ARBA" id="ARBA00022723"/>
    </source>
</evidence>
<evidence type="ECO:0000256" key="14">
    <source>
        <dbReference type="ARBA" id="ARBA00037362"/>
    </source>
</evidence>
<proteinExistence type="inferred from homology"/>
<dbReference type="PANTHER" id="PTHR24082">
    <property type="entry name" value="NUCLEAR HORMONE RECEPTOR"/>
    <property type="match status" value="1"/>
</dbReference>
<keyword evidence="12" id="KW-0206">Cytoskeleton</keyword>
<keyword evidence="8 17" id="KW-0238">DNA-binding</keyword>
<dbReference type="CDD" id="cd07156">
    <property type="entry name" value="NR_DBD_VDR_like"/>
    <property type="match status" value="1"/>
</dbReference>
<dbReference type="PRINTS" id="PR00398">
    <property type="entry name" value="STRDHORMONER"/>
</dbReference>
<comment type="similarity">
    <text evidence="17">Belongs to the nuclear hormone receptor family.</text>
</comment>
<dbReference type="GO" id="GO:0000122">
    <property type="term" value="P:negative regulation of transcription by RNA polymerase II"/>
    <property type="evidence" value="ECO:0007669"/>
    <property type="project" value="TreeGrafter"/>
</dbReference>
<evidence type="ECO:0000256" key="12">
    <source>
        <dbReference type="ARBA" id="ARBA00023212"/>
    </source>
</evidence>
<dbReference type="GO" id="GO:0004879">
    <property type="term" value="F:nuclear receptor activity"/>
    <property type="evidence" value="ECO:0007669"/>
    <property type="project" value="TreeGrafter"/>
</dbReference>
<dbReference type="InterPro" id="IPR050234">
    <property type="entry name" value="Nuclear_hormone_rcpt_NR1"/>
</dbReference>
<dbReference type="InterPro" id="IPR013088">
    <property type="entry name" value="Znf_NHR/GATA"/>
</dbReference>
<keyword evidence="2" id="KW-0963">Cytoplasm</keyword>
<gene>
    <name evidence="21" type="primary">NR1I3</name>
</gene>
<reference evidence="21" key="2">
    <citation type="submission" date="2025-09" db="UniProtKB">
        <authorList>
            <consortium name="Ensembl"/>
        </authorList>
    </citation>
    <scope>IDENTIFICATION</scope>
</reference>
<name>A0A8C5N1R4_9ANUR</name>
<evidence type="ECO:0000256" key="18">
    <source>
        <dbReference type="SAM" id="MobiDB-lite"/>
    </source>
</evidence>
<feature type="region of interest" description="Disordered" evidence="18">
    <location>
        <begin position="77"/>
        <end position="100"/>
    </location>
</feature>
<dbReference type="GO" id="GO:0030154">
    <property type="term" value="P:cell differentiation"/>
    <property type="evidence" value="ECO:0007669"/>
    <property type="project" value="TreeGrafter"/>
</dbReference>
<dbReference type="GeneTree" id="ENSGT00940000160641"/>
<keyword evidence="6 17" id="KW-0862">Zinc</keyword>
<evidence type="ECO:0000256" key="3">
    <source>
        <dbReference type="ARBA" id="ARBA00022553"/>
    </source>
</evidence>
<dbReference type="PROSITE" id="PS00031">
    <property type="entry name" value="NUCLEAR_REC_DBD_1"/>
    <property type="match status" value="1"/>
</dbReference>
<feature type="domain" description="NR LBD" evidence="20">
    <location>
        <begin position="209"/>
        <end position="485"/>
    </location>
</feature>
<evidence type="ECO:0000256" key="17">
    <source>
        <dbReference type="RuleBase" id="RU004334"/>
    </source>
</evidence>
<keyword evidence="7 17" id="KW-0805">Transcription regulation</keyword>
<dbReference type="PROSITE" id="PS51843">
    <property type="entry name" value="NR_LBD"/>
    <property type="match status" value="1"/>
</dbReference>
<dbReference type="PROSITE" id="PS51030">
    <property type="entry name" value="NUCLEAR_REC_DBD_2"/>
    <property type="match status" value="1"/>
</dbReference>
<keyword evidence="13 17" id="KW-0539">Nucleus</keyword>
<dbReference type="Pfam" id="PF00105">
    <property type="entry name" value="zf-C4"/>
    <property type="match status" value="1"/>
</dbReference>
<dbReference type="Pfam" id="PF00104">
    <property type="entry name" value="Hormone_recep"/>
    <property type="match status" value="1"/>
</dbReference>
<organism evidence="21 22">
    <name type="scientific">Leptobrachium leishanense</name>
    <name type="common">Leishan spiny toad</name>
    <dbReference type="NCBI Taxonomy" id="445787"/>
    <lineage>
        <taxon>Eukaryota</taxon>
        <taxon>Metazoa</taxon>
        <taxon>Chordata</taxon>
        <taxon>Craniata</taxon>
        <taxon>Vertebrata</taxon>
        <taxon>Euteleostomi</taxon>
        <taxon>Amphibia</taxon>
        <taxon>Batrachia</taxon>
        <taxon>Anura</taxon>
        <taxon>Pelobatoidea</taxon>
        <taxon>Megophryidae</taxon>
        <taxon>Leptobrachium</taxon>
    </lineage>
</organism>
<reference evidence="21" key="1">
    <citation type="submission" date="2025-08" db="UniProtKB">
        <authorList>
            <consortium name="Ensembl"/>
        </authorList>
    </citation>
    <scope>IDENTIFICATION</scope>
</reference>
<evidence type="ECO:0000256" key="5">
    <source>
        <dbReference type="ARBA" id="ARBA00022771"/>
    </source>
</evidence>
<evidence type="ECO:0000259" key="19">
    <source>
        <dbReference type="PROSITE" id="PS51030"/>
    </source>
</evidence>
<protein>
    <recommendedName>
        <fullName evidence="15">Nuclear receptor subfamily 1 group I member 3</fullName>
    </recommendedName>
    <alternativeName>
        <fullName evidence="16">Constitutive androstane receptor</fullName>
    </alternativeName>
</protein>
<evidence type="ECO:0000256" key="1">
    <source>
        <dbReference type="ARBA" id="ARBA00004245"/>
    </source>
</evidence>
<dbReference type="GO" id="GO:0008270">
    <property type="term" value="F:zinc ion binding"/>
    <property type="evidence" value="ECO:0007669"/>
    <property type="project" value="UniProtKB-KW"/>
</dbReference>
<dbReference type="GO" id="GO:0045944">
    <property type="term" value="P:positive regulation of transcription by RNA polymerase II"/>
    <property type="evidence" value="ECO:0007669"/>
    <property type="project" value="TreeGrafter"/>
</dbReference>